<dbReference type="InterPro" id="IPR000962">
    <property type="entry name" value="Znf_DskA_TraR"/>
</dbReference>
<dbReference type="Proteomes" id="UP001239085">
    <property type="component" value="Unassembled WGS sequence"/>
</dbReference>
<evidence type="ECO:0000256" key="5">
    <source>
        <dbReference type="SAM" id="MobiDB-lite"/>
    </source>
</evidence>
<feature type="zinc finger region" description="dksA C4-type" evidence="4">
    <location>
        <begin position="94"/>
        <end position="118"/>
    </location>
</feature>
<sequence length="124" mass="13650">MHAYSETVTDTELHTLLEVLRREANARTETIAAALTELTHDRSTQSDDDEHDPEGVPLSAEWSRLSGLLDGARDELKQVDDALTRMDAGDYGVCANCGRSIPIARLRVRPFATLCVPCAEKLGR</sequence>
<name>A0ABU0P9S4_9MICO</name>
<dbReference type="Gene3D" id="1.20.120.910">
    <property type="entry name" value="DksA, coiled-coil domain"/>
    <property type="match status" value="1"/>
</dbReference>
<dbReference type="SUPFAM" id="SSF57716">
    <property type="entry name" value="Glucocorticoid receptor-like (DNA-binding domain)"/>
    <property type="match status" value="1"/>
</dbReference>
<organism evidence="7 8">
    <name type="scientific">Microbacterium murale</name>
    <dbReference type="NCBI Taxonomy" id="1081040"/>
    <lineage>
        <taxon>Bacteria</taxon>
        <taxon>Bacillati</taxon>
        <taxon>Actinomycetota</taxon>
        <taxon>Actinomycetes</taxon>
        <taxon>Micrococcales</taxon>
        <taxon>Microbacteriaceae</taxon>
        <taxon>Microbacterium</taxon>
    </lineage>
</organism>
<evidence type="ECO:0000313" key="8">
    <source>
        <dbReference type="Proteomes" id="UP001239085"/>
    </source>
</evidence>
<keyword evidence="2" id="KW-0863">Zinc-finger</keyword>
<keyword evidence="1" id="KW-0479">Metal-binding</keyword>
<gene>
    <name evidence="7" type="ORF">QFZ46_001867</name>
</gene>
<evidence type="ECO:0000256" key="4">
    <source>
        <dbReference type="PROSITE-ProRule" id="PRU00510"/>
    </source>
</evidence>
<dbReference type="EMBL" id="JAUSXK010000001">
    <property type="protein sequence ID" value="MDQ0643707.1"/>
    <property type="molecule type" value="Genomic_DNA"/>
</dbReference>
<feature type="region of interest" description="Disordered" evidence="5">
    <location>
        <begin position="37"/>
        <end position="59"/>
    </location>
</feature>
<evidence type="ECO:0000259" key="6">
    <source>
        <dbReference type="Pfam" id="PF01258"/>
    </source>
</evidence>
<protein>
    <submittedName>
        <fullName evidence="7">DnaK suppressor protein</fullName>
    </submittedName>
</protein>
<reference evidence="7 8" key="1">
    <citation type="submission" date="2023-07" db="EMBL/GenBank/DDBJ databases">
        <title>Comparative genomics of wheat-associated soil bacteria to identify genetic determinants of phenazine resistance.</title>
        <authorList>
            <person name="Mouncey N."/>
        </authorList>
    </citation>
    <scope>NUCLEOTIDE SEQUENCE [LARGE SCALE GENOMIC DNA]</scope>
    <source>
        <strain evidence="7 8">W2I7</strain>
    </source>
</reference>
<proteinExistence type="predicted"/>
<comment type="caution">
    <text evidence="7">The sequence shown here is derived from an EMBL/GenBank/DDBJ whole genome shotgun (WGS) entry which is preliminary data.</text>
</comment>
<dbReference type="PANTHER" id="PTHR33823">
    <property type="entry name" value="RNA POLYMERASE-BINDING TRANSCRIPTION FACTOR DKSA-RELATED"/>
    <property type="match status" value="1"/>
</dbReference>
<evidence type="ECO:0000313" key="7">
    <source>
        <dbReference type="EMBL" id="MDQ0643707.1"/>
    </source>
</evidence>
<feature type="domain" description="Zinc finger DksA/TraR C4-type" evidence="6">
    <location>
        <begin position="89"/>
        <end position="121"/>
    </location>
</feature>
<evidence type="ECO:0000256" key="2">
    <source>
        <dbReference type="ARBA" id="ARBA00022771"/>
    </source>
</evidence>
<keyword evidence="3" id="KW-0862">Zinc</keyword>
<evidence type="ECO:0000256" key="3">
    <source>
        <dbReference type="ARBA" id="ARBA00022833"/>
    </source>
</evidence>
<dbReference type="Pfam" id="PF01258">
    <property type="entry name" value="zf-dskA_traR"/>
    <property type="match status" value="1"/>
</dbReference>
<evidence type="ECO:0000256" key="1">
    <source>
        <dbReference type="ARBA" id="ARBA00022723"/>
    </source>
</evidence>
<dbReference type="PROSITE" id="PS51128">
    <property type="entry name" value="ZF_DKSA_2"/>
    <property type="match status" value="1"/>
</dbReference>
<accession>A0ABU0P9S4</accession>
<dbReference type="PANTHER" id="PTHR33823:SF4">
    <property type="entry name" value="GENERAL STRESS PROTEIN 16O"/>
    <property type="match status" value="1"/>
</dbReference>
<keyword evidence="8" id="KW-1185">Reference proteome</keyword>